<feature type="domain" description="DUF6699" evidence="2">
    <location>
        <begin position="230"/>
        <end position="339"/>
    </location>
</feature>
<gene>
    <name evidence="3" type="ORF">BT62DRAFT_642412</name>
</gene>
<dbReference type="EMBL" id="MU250577">
    <property type="protein sequence ID" value="KAG7440061.1"/>
    <property type="molecule type" value="Genomic_DNA"/>
</dbReference>
<evidence type="ECO:0000313" key="4">
    <source>
        <dbReference type="Proteomes" id="UP000812287"/>
    </source>
</evidence>
<dbReference type="AlphaFoldDB" id="A0A9P8ALW5"/>
<dbReference type="RefSeq" id="XP_043033561.1">
    <property type="nucleotide sequence ID" value="XM_043181735.1"/>
</dbReference>
<reference evidence="3" key="1">
    <citation type="submission" date="2020-11" db="EMBL/GenBank/DDBJ databases">
        <title>Adaptations for nitrogen fixation in a non-lichenized fungal sporocarp promotes dispersal by wood-feeding termites.</title>
        <authorList>
            <consortium name="DOE Joint Genome Institute"/>
            <person name="Koch R.A."/>
            <person name="Yoon G."/>
            <person name="Arayal U."/>
            <person name="Lail K."/>
            <person name="Amirebrahimi M."/>
            <person name="Labutti K."/>
            <person name="Lipzen A."/>
            <person name="Riley R."/>
            <person name="Barry K."/>
            <person name="Henrissat B."/>
            <person name="Grigoriev I.V."/>
            <person name="Herr J.R."/>
            <person name="Aime M.C."/>
        </authorList>
    </citation>
    <scope>NUCLEOTIDE SEQUENCE</scope>
    <source>
        <strain evidence="3">MCA 3950</strain>
    </source>
</reference>
<feature type="region of interest" description="Disordered" evidence="1">
    <location>
        <begin position="105"/>
        <end position="129"/>
    </location>
</feature>
<comment type="caution">
    <text evidence="3">The sequence shown here is derived from an EMBL/GenBank/DDBJ whole genome shotgun (WGS) entry which is preliminary data.</text>
</comment>
<sequence>MVSGKRVHWDDSIADKRADGDGAKKFLSSRPTAILSSTDATPLRRVPIPSTTSFIHPSPISSQQQQPILSQFPAANSTIAAVTPPTRNVLAPSIPAYDRAPPALLQHGTSSYNRTHPSSANNPSSHRQRANSLPVVYHTGPAPPHPHTLPFSITTLSRPQIPPMAPHPFSNYPYQLPPQKSLLALAPSSPYNNAPPNSLKQTSHSPRRLSIHRSLRLGTCEPVDFFAPQRVRHACASEPACQPPLPRLFVLVDTGVVRFNIEVLHQYQDQGLGSVTVDDVLARVRKVLRERLDPQTLGGPYECVEGRRSSSFTTVCVGFTVREDKGQEKWKMHLSRVDAFTR</sequence>
<dbReference type="Proteomes" id="UP000812287">
    <property type="component" value="Unassembled WGS sequence"/>
</dbReference>
<dbReference type="GeneID" id="66104031"/>
<evidence type="ECO:0000259" key="2">
    <source>
        <dbReference type="Pfam" id="PF20415"/>
    </source>
</evidence>
<proteinExistence type="predicted"/>
<dbReference type="InterPro" id="IPR046522">
    <property type="entry name" value="DUF6699"/>
</dbReference>
<feature type="compositionally biased region" description="Basic and acidic residues" evidence="1">
    <location>
        <begin position="7"/>
        <end position="24"/>
    </location>
</feature>
<protein>
    <recommendedName>
        <fullName evidence="2">DUF6699 domain-containing protein</fullName>
    </recommendedName>
</protein>
<feature type="region of interest" description="Disordered" evidence="1">
    <location>
        <begin position="1"/>
        <end position="31"/>
    </location>
</feature>
<accession>A0A9P8ALW5</accession>
<feature type="region of interest" description="Disordered" evidence="1">
    <location>
        <begin position="187"/>
        <end position="208"/>
    </location>
</feature>
<evidence type="ECO:0000313" key="3">
    <source>
        <dbReference type="EMBL" id="KAG7440061.1"/>
    </source>
</evidence>
<dbReference type="OrthoDB" id="3144234at2759"/>
<feature type="compositionally biased region" description="Low complexity" evidence="1">
    <location>
        <begin position="187"/>
        <end position="199"/>
    </location>
</feature>
<keyword evidence="4" id="KW-1185">Reference proteome</keyword>
<dbReference type="Pfam" id="PF20415">
    <property type="entry name" value="DUF6699"/>
    <property type="match status" value="1"/>
</dbReference>
<organism evidence="3 4">
    <name type="scientific">Guyanagaster necrorhizus</name>
    <dbReference type="NCBI Taxonomy" id="856835"/>
    <lineage>
        <taxon>Eukaryota</taxon>
        <taxon>Fungi</taxon>
        <taxon>Dikarya</taxon>
        <taxon>Basidiomycota</taxon>
        <taxon>Agaricomycotina</taxon>
        <taxon>Agaricomycetes</taxon>
        <taxon>Agaricomycetidae</taxon>
        <taxon>Agaricales</taxon>
        <taxon>Marasmiineae</taxon>
        <taxon>Physalacriaceae</taxon>
        <taxon>Guyanagaster</taxon>
    </lineage>
</organism>
<evidence type="ECO:0000256" key="1">
    <source>
        <dbReference type="SAM" id="MobiDB-lite"/>
    </source>
</evidence>
<feature type="compositionally biased region" description="Polar residues" evidence="1">
    <location>
        <begin position="107"/>
        <end position="125"/>
    </location>
</feature>
<name>A0A9P8ALW5_9AGAR</name>